<dbReference type="EMBL" id="CP001087">
    <property type="protein sequence ID" value="ACN14224.1"/>
    <property type="molecule type" value="Genomic_DNA"/>
</dbReference>
<name>C0QLD8_DESAH</name>
<evidence type="ECO:0000313" key="2">
    <source>
        <dbReference type="Proteomes" id="UP000000442"/>
    </source>
</evidence>
<dbReference type="eggNOG" id="COG0727">
    <property type="taxonomic scope" value="Bacteria"/>
</dbReference>
<dbReference type="KEGG" id="dat:HRM2_11120"/>
<organism evidence="1 2">
    <name type="scientific">Desulforapulum autotrophicum (strain ATCC 43914 / DSM 3382 / VKM B-1955 / HRM2)</name>
    <name type="common">Desulfobacterium autotrophicum</name>
    <dbReference type="NCBI Taxonomy" id="177437"/>
    <lineage>
        <taxon>Bacteria</taxon>
        <taxon>Pseudomonadati</taxon>
        <taxon>Thermodesulfobacteriota</taxon>
        <taxon>Desulfobacteria</taxon>
        <taxon>Desulfobacterales</taxon>
        <taxon>Desulfobacteraceae</taxon>
        <taxon>Desulforapulum</taxon>
    </lineage>
</organism>
<dbReference type="STRING" id="177437.HRM2_11120"/>
<dbReference type="Proteomes" id="UP000000442">
    <property type="component" value="Chromosome"/>
</dbReference>
<dbReference type="PANTHER" id="PTHR35866:SF1">
    <property type="entry name" value="YKGJ FAMILY CYSTEINE CLUSTER PROTEIN"/>
    <property type="match status" value="1"/>
</dbReference>
<dbReference type="HOGENOM" id="CLU_125010_1_0_7"/>
<proteinExistence type="predicted"/>
<accession>C0QLD8</accession>
<dbReference type="Pfam" id="PF03692">
    <property type="entry name" value="CxxCxxCC"/>
    <property type="match status" value="1"/>
</dbReference>
<dbReference type="InterPro" id="IPR005358">
    <property type="entry name" value="Puta_zinc/iron-chelating_dom"/>
</dbReference>
<protein>
    <recommendedName>
        <fullName evidence="3">YkgJ family cysteine cluster protein</fullName>
    </recommendedName>
</protein>
<dbReference type="PANTHER" id="PTHR35866">
    <property type="entry name" value="PUTATIVE-RELATED"/>
    <property type="match status" value="1"/>
</dbReference>
<dbReference type="RefSeq" id="WP_015903013.1">
    <property type="nucleotide sequence ID" value="NC_012108.1"/>
</dbReference>
<gene>
    <name evidence="1" type="ordered locus">HRM2_11120</name>
</gene>
<sequence length="125" mass="14367">MAPLTKPGFDFCFDPRACETCNSLCCRGEPGNIWATRQEVQAICDLLKINLIDGIERYFRRVGNRFSIREIVLDDDCPCVFLLPEKGCSIYGARPSQCRTFPFWKYFKTRVNELCDECPGVTRLP</sequence>
<reference evidence="1 2" key="1">
    <citation type="journal article" date="2009" name="Environ. Microbiol.">
        <title>Genome sequence of Desulfobacterium autotrophicum HRM2, a marine sulfate reducer oxidizing organic carbon completely to carbon dioxide.</title>
        <authorList>
            <person name="Strittmatter A.W."/>
            <person name="Liesegang H."/>
            <person name="Rabus R."/>
            <person name="Decker I."/>
            <person name="Amann J."/>
            <person name="Andres S."/>
            <person name="Henne A."/>
            <person name="Fricke W.F."/>
            <person name="Martinez-Arias R."/>
            <person name="Bartels D."/>
            <person name="Goesmann A."/>
            <person name="Krause L."/>
            <person name="Puehler A."/>
            <person name="Klenk H.P."/>
            <person name="Richter M."/>
            <person name="Schuler M."/>
            <person name="Gloeckner F.O."/>
            <person name="Meyerdierks A."/>
            <person name="Gottschalk G."/>
            <person name="Amann R."/>
        </authorList>
    </citation>
    <scope>NUCLEOTIDE SEQUENCE [LARGE SCALE GENOMIC DNA]</scope>
    <source>
        <strain evidence="2">ATCC 43914 / DSM 3382 / HRM2</strain>
    </source>
</reference>
<dbReference type="OrthoDB" id="275146at2"/>
<evidence type="ECO:0008006" key="3">
    <source>
        <dbReference type="Google" id="ProtNLM"/>
    </source>
</evidence>
<dbReference type="AlphaFoldDB" id="C0QLD8"/>
<evidence type="ECO:0000313" key="1">
    <source>
        <dbReference type="EMBL" id="ACN14224.1"/>
    </source>
</evidence>
<keyword evidence="2" id="KW-1185">Reference proteome</keyword>